<accession>A0A1J4MQR8</accession>
<organism evidence="3 4">
    <name type="scientific">Cryptosporidium ubiquitum</name>
    <dbReference type="NCBI Taxonomy" id="857276"/>
    <lineage>
        <taxon>Eukaryota</taxon>
        <taxon>Sar</taxon>
        <taxon>Alveolata</taxon>
        <taxon>Apicomplexa</taxon>
        <taxon>Conoidasida</taxon>
        <taxon>Coccidia</taxon>
        <taxon>Eucoccidiorida</taxon>
        <taxon>Eimeriorina</taxon>
        <taxon>Cryptosporidiidae</taxon>
        <taxon>Cryptosporidium</taxon>
    </lineage>
</organism>
<reference evidence="3 4" key="1">
    <citation type="submission" date="2016-10" db="EMBL/GenBank/DDBJ databases">
        <title>Reductive evolution of mitochondrial metabolism and differential evolution of invasion-related proteins in Cryptosporidium.</title>
        <authorList>
            <person name="Liu S."/>
            <person name="Roellig D.M."/>
            <person name="Guo Y."/>
            <person name="Li N."/>
            <person name="Frace M.A."/>
            <person name="Tang K."/>
            <person name="Zhang L."/>
            <person name="Feng Y."/>
            <person name="Xiao L."/>
        </authorList>
    </citation>
    <scope>NUCLEOTIDE SEQUENCE [LARGE SCALE GENOMIC DNA]</scope>
    <source>
        <strain evidence="3">39726</strain>
    </source>
</reference>
<dbReference type="AlphaFoldDB" id="A0A1J4MQR8"/>
<dbReference type="GO" id="GO:0003723">
    <property type="term" value="F:RNA binding"/>
    <property type="evidence" value="ECO:0007669"/>
    <property type="project" value="UniProtKB-KW"/>
</dbReference>
<sequence length="79" mass="8802">MDEKLKINIHSANKQNIKRVSRKCVEFLKSGKNRTVVLKAKSSAIPKAISISEVVKMEISNATQINSLINLEVSFIFAT</sequence>
<name>A0A1J4MQR8_9CRYT</name>
<proteinExistence type="predicted"/>
<gene>
    <name evidence="3" type="ORF">cubi_01869</name>
</gene>
<dbReference type="InterPro" id="IPR036882">
    <property type="entry name" value="Alba-like_dom_sf"/>
</dbReference>
<dbReference type="GeneID" id="39978660"/>
<evidence type="ECO:0000313" key="3">
    <source>
        <dbReference type="EMBL" id="OII75348.1"/>
    </source>
</evidence>
<dbReference type="OrthoDB" id="10485063at2759"/>
<dbReference type="VEuPathDB" id="CryptoDB:cubi_01869"/>
<dbReference type="Gene3D" id="3.30.110.20">
    <property type="entry name" value="Alba-like domain"/>
    <property type="match status" value="1"/>
</dbReference>
<protein>
    <recommendedName>
        <fullName evidence="2">DNA/RNA-binding protein Alba-like domain-containing protein</fullName>
    </recommendedName>
</protein>
<dbReference type="Proteomes" id="UP000186176">
    <property type="component" value="Unassembled WGS sequence"/>
</dbReference>
<keyword evidence="4" id="KW-1185">Reference proteome</keyword>
<keyword evidence="1" id="KW-0694">RNA-binding</keyword>
<feature type="domain" description="DNA/RNA-binding protein Alba-like" evidence="2">
    <location>
        <begin position="13"/>
        <end position="68"/>
    </location>
</feature>
<comment type="caution">
    <text evidence="3">The sequence shown here is derived from an EMBL/GenBank/DDBJ whole genome shotgun (WGS) entry which is preliminary data.</text>
</comment>
<evidence type="ECO:0000313" key="4">
    <source>
        <dbReference type="Proteomes" id="UP000186176"/>
    </source>
</evidence>
<dbReference type="InterPro" id="IPR002775">
    <property type="entry name" value="DNA/RNA-bd_Alba-like"/>
</dbReference>
<dbReference type="Pfam" id="PF01918">
    <property type="entry name" value="Alba"/>
    <property type="match status" value="1"/>
</dbReference>
<dbReference type="SUPFAM" id="SSF82704">
    <property type="entry name" value="AlbA-like"/>
    <property type="match status" value="1"/>
</dbReference>
<evidence type="ECO:0000259" key="2">
    <source>
        <dbReference type="Pfam" id="PF01918"/>
    </source>
</evidence>
<dbReference type="EMBL" id="LRBP01000001">
    <property type="protein sequence ID" value="OII75348.1"/>
    <property type="molecule type" value="Genomic_DNA"/>
</dbReference>
<evidence type="ECO:0000256" key="1">
    <source>
        <dbReference type="ARBA" id="ARBA00022884"/>
    </source>
</evidence>
<dbReference type="RefSeq" id="XP_028876355.1">
    <property type="nucleotide sequence ID" value="XM_029018881.1"/>
</dbReference>